<comment type="caution">
    <text evidence="2">The sequence shown here is derived from an EMBL/GenBank/DDBJ whole genome shotgun (WGS) entry which is preliminary data.</text>
</comment>
<evidence type="ECO:0000313" key="2">
    <source>
        <dbReference type="EMBL" id="GGN95799.1"/>
    </source>
</evidence>
<dbReference type="RefSeq" id="WP_018977479.1">
    <property type="nucleotide sequence ID" value="NZ_BMLN01000003.1"/>
</dbReference>
<evidence type="ECO:0000313" key="3">
    <source>
        <dbReference type="Proteomes" id="UP000606653"/>
    </source>
</evidence>
<dbReference type="Proteomes" id="UP000606653">
    <property type="component" value="Unassembled WGS sequence"/>
</dbReference>
<dbReference type="EMBL" id="BMLN01000003">
    <property type="protein sequence ID" value="GGN95799.1"/>
    <property type="molecule type" value="Genomic_DNA"/>
</dbReference>
<name>A0ABQ2KXZ4_9BACL</name>
<gene>
    <name evidence="2" type="ORF">GCM10010969_12040</name>
</gene>
<feature type="region of interest" description="Disordered" evidence="1">
    <location>
        <begin position="1"/>
        <end position="22"/>
    </location>
</feature>
<dbReference type="Pfam" id="PF16162">
    <property type="entry name" value="KwaB"/>
    <property type="match status" value="1"/>
</dbReference>
<sequence>MTLSINAPNHPLNLLGNEPDSEESTDVDLAFFLVRKQKEADRYYRAKAFSISEELSHWLKRQLIKEIRAMQIKEDDGSRRFVVSEYHLEVQKHGRLAKLTLGEEIGLPYERKNALLGALANPDGLLDVQETDFQVIQADVDGERLYFFFYRKPKQSASRKKWALGRSGELDFASDELIELGGKIDFMLVGDELYISNLLSFENVFDYRDHIVSARDRNLETITNMPFFAIDELDKERFKRDCSAIFHTRTLAQLGAEQLETLEENFKDRCSELRQIRNGVPSSAERAEEYRRTYAPLWELYDFLDLDHEVIMYPEGSRPTALLHFFADKIVQSFLTKEFGLADSIDSAGDRQEDNA</sequence>
<evidence type="ECO:0000256" key="1">
    <source>
        <dbReference type="SAM" id="MobiDB-lite"/>
    </source>
</evidence>
<dbReference type="InterPro" id="IPR032359">
    <property type="entry name" value="KwaB-like"/>
</dbReference>
<reference evidence="3" key="1">
    <citation type="journal article" date="2019" name="Int. J. Syst. Evol. Microbiol.">
        <title>The Global Catalogue of Microorganisms (GCM) 10K type strain sequencing project: providing services to taxonomists for standard genome sequencing and annotation.</title>
        <authorList>
            <consortium name="The Broad Institute Genomics Platform"/>
            <consortium name="The Broad Institute Genome Sequencing Center for Infectious Disease"/>
            <person name="Wu L."/>
            <person name="Ma J."/>
        </authorList>
    </citation>
    <scope>NUCLEOTIDE SEQUENCE [LARGE SCALE GENOMIC DNA]</scope>
    <source>
        <strain evidence="3">CGMCC 1.6964</strain>
    </source>
</reference>
<organism evidence="2 3">
    <name type="scientific">Saccharibacillus kuerlensis</name>
    <dbReference type="NCBI Taxonomy" id="459527"/>
    <lineage>
        <taxon>Bacteria</taxon>
        <taxon>Bacillati</taxon>
        <taxon>Bacillota</taxon>
        <taxon>Bacilli</taxon>
        <taxon>Bacillales</taxon>
        <taxon>Paenibacillaceae</taxon>
        <taxon>Saccharibacillus</taxon>
    </lineage>
</organism>
<evidence type="ECO:0008006" key="4">
    <source>
        <dbReference type="Google" id="ProtNLM"/>
    </source>
</evidence>
<accession>A0ABQ2KXZ4</accession>
<keyword evidence="3" id="KW-1185">Reference proteome</keyword>
<proteinExistence type="predicted"/>
<protein>
    <recommendedName>
        <fullName evidence="4">DUF4868 domain-containing protein</fullName>
    </recommendedName>
</protein>